<dbReference type="OrthoDB" id="9794322at2"/>
<dbReference type="InterPro" id="IPR018391">
    <property type="entry name" value="PQQ_b-propeller_rpt"/>
</dbReference>
<keyword evidence="3" id="KW-0560">Oxidoreductase</keyword>
<keyword evidence="4" id="KW-1133">Transmembrane helix</keyword>
<organism evidence="6 7">
    <name type="scientific">Hephaestia caeni</name>
    <dbReference type="NCBI Taxonomy" id="645617"/>
    <lineage>
        <taxon>Bacteria</taxon>
        <taxon>Pseudomonadati</taxon>
        <taxon>Pseudomonadota</taxon>
        <taxon>Alphaproteobacteria</taxon>
        <taxon>Sphingomonadales</taxon>
        <taxon>Sphingomonadaceae</taxon>
        <taxon>Hephaestia</taxon>
    </lineage>
</organism>
<dbReference type="RefSeq" id="WP_119036136.1">
    <property type="nucleotide sequence ID" value="NZ_QXDC01000003.1"/>
</dbReference>
<evidence type="ECO:0000256" key="1">
    <source>
        <dbReference type="ARBA" id="ARBA00001931"/>
    </source>
</evidence>
<evidence type="ECO:0000256" key="4">
    <source>
        <dbReference type="SAM" id="Phobius"/>
    </source>
</evidence>
<dbReference type="NCBIfam" id="TIGR03074">
    <property type="entry name" value="PQQ_membr_DH"/>
    <property type="match status" value="1"/>
</dbReference>
<dbReference type="PANTHER" id="PTHR32303:SF4">
    <property type="entry name" value="QUINOPROTEIN GLUCOSE DEHYDROGENASE"/>
    <property type="match status" value="1"/>
</dbReference>
<feature type="transmembrane region" description="Helical" evidence="4">
    <location>
        <begin position="37"/>
        <end position="55"/>
    </location>
</feature>
<proteinExistence type="inferred from homology"/>
<evidence type="ECO:0000259" key="5">
    <source>
        <dbReference type="Pfam" id="PF01011"/>
    </source>
</evidence>
<dbReference type="SUPFAM" id="SSF50998">
    <property type="entry name" value="Quinoprotein alcohol dehydrogenase-like"/>
    <property type="match status" value="1"/>
</dbReference>
<evidence type="ECO:0000256" key="3">
    <source>
        <dbReference type="ARBA" id="ARBA00023002"/>
    </source>
</evidence>
<dbReference type="Proteomes" id="UP000266568">
    <property type="component" value="Unassembled WGS sequence"/>
</dbReference>
<dbReference type="InterPro" id="IPR017511">
    <property type="entry name" value="PQQ_mDH"/>
</dbReference>
<feature type="domain" description="Pyrrolo-quinoline quinone repeat" evidence="5">
    <location>
        <begin position="172"/>
        <end position="780"/>
    </location>
</feature>
<reference evidence="6 7" key="1">
    <citation type="submission" date="2018-08" db="EMBL/GenBank/DDBJ databases">
        <title>Genomic Encyclopedia of Type Strains, Phase IV (KMG-IV): sequencing the most valuable type-strain genomes for metagenomic binning, comparative biology and taxonomic classification.</title>
        <authorList>
            <person name="Goeker M."/>
        </authorList>
    </citation>
    <scope>NUCLEOTIDE SEQUENCE [LARGE SCALE GENOMIC DNA]</scope>
    <source>
        <strain evidence="6 7">DSM 25527</strain>
    </source>
</reference>
<feature type="transmembrane region" description="Helical" evidence="4">
    <location>
        <begin position="126"/>
        <end position="145"/>
    </location>
</feature>
<evidence type="ECO:0000313" key="6">
    <source>
        <dbReference type="EMBL" id="RIA44488.1"/>
    </source>
</evidence>
<sequence>MWERIKAAPAITGAVFAIIGIILAVGGAQLVQLGYTWYYLLAGLGLIASGVLFALGRREGYWLYAFVFVATLIWALVEVGFDGWKLMPRVLAPAVLLLWVSMPWVTRRLARGQDFGRWTVGRWAGGALALLSIVLVFASGWWITWTRWDRDGQVAQALPTPAVGIPVAAGDWRYYGRDQAGTRFSPLAQITPDNVGALERVWEYHSGDLPRPGENKGGKEFNFEATPIKIGDSVYFCTPHRDVIALDAVTGKERWRFDPNNDTSANTYLSCRGVAYYTPPAGATGVCAEEVISTTADARLFALDARTGKLCPGFGQGGYVSLRENMGPTPPGFHFISSQPMVAGGKIMLSGWVADNIAEGETSGVIRAFDARTGQLVWAWDMGRVPQTAPLKPGETYTRGTPNGWGTFTADEGLGMVYVPLGNPTPDYYGAQRRPFDDTYSSSVVALDIATGQERWHYQTVHHDVWDFDLPIGPSLVNLPDGNGQVIPALIQSTKRGEFFVLDRRTGRPIVETVEKTVPQGGVAGETLSPTQPYPVGMASLTPKDLTAKDAWGATPIDQMVCRLQFAKYRYEGQFTPPTAGYGNIGYPAFDGIIDWHGATIDPTRRLLIANASYIPFTYRMMKTQEAIDKGHIKPWAGWESGKAPPPAEPWWNPQYGTPFAVRIQPWLNFLGVPCNAPPWGTLTAIDLVTKKIVWMRPMGTTRDLGPFGLNVNLPLPTGMFNIGGNIATAGGLIFVGAFGDDYLRAVDERTGAVVWKARLPAGGQATPMTYQGADGRQYVVIAAGGHGGLGTTAGDAVVAYALPKRE</sequence>
<feature type="transmembrane region" description="Helical" evidence="4">
    <location>
        <begin position="62"/>
        <end position="81"/>
    </location>
</feature>
<comment type="cofactor">
    <cofactor evidence="1">
        <name>pyrroloquinoline quinone</name>
        <dbReference type="ChEBI" id="CHEBI:58442"/>
    </cofactor>
</comment>
<keyword evidence="4" id="KW-0472">Membrane</keyword>
<protein>
    <submittedName>
        <fullName evidence="6">Quinoprotein glucose dehydrogenase</fullName>
    </submittedName>
</protein>
<dbReference type="GO" id="GO:0048038">
    <property type="term" value="F:quinone binding"/>
    <property type="evidence" value="ECO:0007669"/>
    <property type="project" value="InterPro"/>
</dbReference>
<keyword evidence="7" id="KW-1185">Reference proteome</keyword>
<name>A0A397P6J4_9SPHN</name>
<dbReference type="Pfam" id="PF01011">
    <property type="entry name" value="PQQ"/>
    <property type="match status" value="1"/>
</dbReference>
<dbReference type="InterPro" id="IPR002372">
    <property type="entry name" value="PQQ_rpt_dom"/>
</dbReference>
<evidence type="ECO:0000256" key="2">
    <source>
        <dbReference type="ARBA" id="ARBA00008156"/>
    </source>
</evidence>
<comment type="caution">
    <text evidence="6">The sequence shown here is derived from an EMBL/GenBank/DDBJ whole genome shotgun (WGS) entry which is preliminary data.</text>
</comment>
<dbReference type="CDD" id="cd10280">
    <property type="entry name" value="PQQ_mGDH"/>
    <property type="match status" value="1"/>
</dbReference>
<feature type="transmembrane region" description="Helical" evidence="4">
    <location>
        <begin position="87"/>
        <end position="105"/>
    </location>
</feature>
<comment type="similarity">
    <text evidence="2">Belongs to the bacterial PQQ dehydrogenase family.</text>
</comment>
<dbReference type="Gene3D" id="2.140.10.10">
    <property type="entry name" value="Quinoprotein alcohol dehydrogenase-like superfamily"/>
    <property type="match status" value="2"/>
</dbReference>
<dbReference type="SMART" id="SM00564">
    <property type="entry name" value="PQQ"/>
    <property type="match status" value="5"/>
</dbReference>
<dbReference type="GO" id="GO:0016020">
    <property type="term" value="C:membrane"/>
    <property type="evidence" value="ECO:0007669"/>
    <property type="project" value="InterPro"/>
</dbReference>
<dbReference type="AlphaFoldDB" id="A0A397P6J4"/>
<evidence type="ECO:0000313" key="7">
    <source>
        <dbReference type="Proteomes" id="UP000266568"/>
    </source>
</evidence>
<dbReference type="GO" id="GO:0008876">
    <property type="term" value="F:quinoprotein glucose dehydrogenase activity"/>
    <property type="evidence" value="ECO:0007669"/>
    <property type="project" value="TreeGrafter"/>
</dbReference>
<feature type="transmembrane region" description="Helical" evidence="4">
    <location>
        <begin position="7"/>
        <end position="31"/>
    </location>
</feature>
<dbReference type="PANTHER" id="PTHR32303">
    <property type="entry name" value="QUINOPROTEIN ALCOHOL DEHYDROGENASE (CYTOCHROME C)"/>
    <property type="match status" value="1"/>
</dbReference>
<dbReference type="EMBL" id="QXDC01000003">
    <property type="protein sequence ID" value="RIA44488.1"/>
    <property type="molecule type" value="Genomic_DNA"/>
</dbReference>
<keyword evidence="4" id="KW-0812">Transmembrane</keyword>
<accession>A0A397P6J4</accession>
<dbReference type="InterPro" id="IPR011047">
    <property type="entry name" value="Quinoprotein_ADH-like_sf"/>
</dbReference>
<gene>
    <name evidence="6" type="ORF">DFR49_2733</name>
</gene>